<gene>
    <name evidence="3" type="ORF">QHF89_02945</name>
</gene>
<sequence length="298" mass="30936">MLRLAWTSIAFVVVVCVLGCSASGTTPKGTGGGGAGGSGGEGGGPLFDGGMETDGGKDCNERAKLVYLLAQENALYSFSPPTLAFQKIGVLSCPATQGASPFSMAIDRDATAYVLYDDGHLFRVSTVDASCEGTSFVPKTGAFGRFGMGFSTDGPDATKETLYAADYGGSGLGRIDLATMELETLGFYDAIFDAAELSGTGDGHLWGFFTTAPPIVAELDPKTSHVLSQSSQPSLDIGTAWAFAFWGGDFYLFTCPGVASRIDRYRPKDGTTVNLKSNIGFRVVGAGVSTCAPLEPPK</sequence>
<feature type="region of interest" description="Disordered" evidence="1">
    <location>
        <begin position="28"/>
        <end position="53"/>
    </location>
</feature>
<accession>A0ABT6NJD5</accession>
<protein>
    <recommendedName>
        <fullName evidence="5">Lipoprotein</fullName>
    </recommendedName>
</protein>
<comment type="caution">
    <text evidence="3">The sequence shown here is derived from an EMBL/GenBank/DDBJ whole genome shotgun (WGS) entry which is preliminary data.</text>
</comment>
<keyword evidence="2" id="KW-0732">Signal</keyword>
<keyword evidence="4" id="KW-1185">Reference proteome</keyword>
<evidence type="ECO:0000256" key="2">
    <source>
        <dbReference type="SAM" id="SignalP"/>
    </source>
</evidence>
<dbReference type="EMBL" id="JARZHI010000002">
    <property type="protein sequence ID" value="MDI1428425.1"/>
    <property type="molecule type" value="Genomic_DNA"/>
</dbReference>
<feature type="signal peptide" evidence="2">
    <location>
        <begin position="1"/>
        <end position="22"/>
    </location>
</feature>
<feature type="compositionally biased region" description="Gly residues" evidence="1">
    <location>
        <begin position="29"/>
        <end position="47"/>
    </location>
</feature>
<name>A0ABT6NJD5_9BACT</name>
<dbReference type="RefSeq" id="WP_284719973.1">
    <property type="nucleotide sequence ID" value="NZ_JARZHI010000002.1"/>
</dbReference>
<proteinExistence type="predicted"/>
<feature type="chain" id="PRO_5046665212" description="Lipoprotein" evidence="2">
    <location>
        <begin position="23"/>
        <end position="298"/>
    </location>
</feature>
<evidence type="ECO:0000313" key="4">
    <source>
        <dbReference type="Proteomes" id="UP001160301"/>
    </source>
</evidence>
<evidence type="ECO:0000313" key="3">
    <source>
        <dbReference type="EMBL" id="MDI1428425.1"/>
    </source>
</evidence>
<dbReference type="SUPFAM" id="SSF63825">
    <property type="entry name" value="YWTD domain"/>
    <property type="match status" value="1"/>
</dbReference>
<reference evidence="3 4" key="1">
    <citation type="submission" date="2023-04" db="EMBL/GenBank/DDBJ databases">
        <title>The genome sequence of Polyangium sorediatum DSM14670.</title>
        <authorList>
            <person name="Zhang X."/>
        </authorList>
    </citation>
    <scope>NUCLEOTIDE SEQUENCE [LARGE SCALE GENOMIC DNA]</scope>
    <source>
        <strain evidence="3 4">DSM 14670</strain>
    </source>
</reference>
<evidence type="ECO:0008006" key="5">
    <source>
        <dbReference type="Google" id="ProtNLM"/>
    </source>
</evidence>
<organism evidence="3 4">
    <name type="scientific">Polyangium sorediatum</name>
    <dbReference type="NCBI Taxonomy" id="889274"/>
    <lineage>
        <taxon>Bacteria</taxon>
        <taxon>Pseudomonadati</taxon>
        <taxon>Myxococcota</taxon>
        <taxon>Polyangia</taxon>
        <taxon>Polyangiales</taxon>
        <taxon>Polyangiaceae</taxon>
        <taxon>Polyangium</taxon>
    </lineage>
</organism>
<dbReference type="Proteomes" id="UP001160301">
    <property type="component" value="Unassembled WGS sequence"/>
</dbReference>
<evidence type="ECO:0000256" key="1">
    <source>
        <dbReference type="SAM" id="MobiDB-lite"/>
    </source>
</evidence>